<evidence type="ECO:0000313" key="1">
    <source>
        <dbReference type="EMBL" id="WNV45717.1"/>
    </source>
</evidence>
<protein>
    <submittedName>
        <fullName evidence="1">Uncharacterized protein</fullName>
    </submittedName>
</protein>
<dbReference type="EMBL" id="OR472445">
    <property type="protein sequence ID" value="WNV45717.1"/>
    <property type="molecule type" value="Genomic_DNA"/>
</dbReference>
<proteinExistence type="predicted"/>
<accession>A0AB38Z434</accession>
<sequence>MICKIFTIPGLAFGPGFCYSLVEAATMDTGGKPPEVPVIPVMRITLNNA</sequence>
<reference evidence="1" key="1">
    <citation type="submission" date="2023-08" db="EMBL/GenBank/DDBJ databases">
        <authorList>
            <person name="Rotman E.R."/>
            <person name="Mimee M."/>
        </authorList>
    </citation>
    <scope>NUCLEOTIDE SEQUENCE</scope>
</reference>
<organism evidence="1">
    <name type="scientific">Klebsiella phage vB_KpnM_Iguana_ER37</name>
    <dbReference type="NCBI Taxonomy" id="3076781"/>
    <lineage>
        <taxon>Viruses</taxon>
        <taxon>Duplodnaviria</taxon>
        <taxon>Heunggongvirae</taxon>
        <taxon>Uroviricota</taxon>
        <taxon>Caudoviricetes</taxon>
    </lineage>
</organism>
<gene>
    <name evidence="1" type="ORF">FVZTVLPZ_CDS0220</name>
</gene>
<name>A0AB38Z434_9CAUD</name>